<evidence type="ECO:0000259" key="4">
    <source>
        <dbReference type="PROSITE" id="PS01124"/>
    </source>
</evidence>
<dbReference type="Gene3D" id="1.10.10.60">
    <property type="entry name" value="Homeodomain-like"/>
    <property type="match status" value="2"/>
</dbReference>
<evidence type="ECO:0000313" key="5">
    <source>
        <dbReference type="EMBL" id="MBJ9867610.1"/>
    </source>
</evidence>
<dbReference type="SUPFAM" id="SSF46689">
    <property type="entry name" value="Homeodomain-like"/>
    <property type="match status" value="2"/>
</dbReference>
<evidence type="ECO:0000313" key="7">
    <source>
        <dbReference type="Proteomes" id="UP000282299"/>
    </source>
</evidence>
<sequence>MLRSLTMLDHRPNSQDDRLRQDTASLRHEITAKVRTYTEHQERVVCPFPGLSVAELHGPMPPLSYIYQPSVSLILQGEKRVTLGDTAYVYNESRFLLTAVNLPTVAEVMQASAERPFISLLLELDLSVAREVLVDMEQHGNDVGFAGEGLSLSHADRFLFNAILRYITLAERPQDKGYIGNLIQREILYRILTSPAGMTLRETVLTGSSSQRISSAINWLRTHYSQPLKMEDLAGIAGMGVSTLHHHFRRMTNMSPLQYQKQLRLHEARRLLLSDNVDASTAAIRVGYESVSQFHREYKRLFGITPIGDKVQSLKGAERVREAGTLTGIPR</sequence>
<dbReference type="SMART" id="SM00342">
    <property type="entry name" value="HTH_ARAC"/>
    <property type="match status" value="1"/>
</dbReference>
<dbReference type="Pfam" id="PF06719">
    <property type="entry name" value="AraC_N"/>
    <property type="match status" value="1"/>
</dbReference>
<evidence type="ECO:0000256" key="1">
    <source>
        <dbReference type="ARBA" id="ARBA00023015"/>
    </source>
</evidence>
<feature type="region of interest" description="Disordered" evidence="3">
    <location>
        <begin position="1"/>
        <end position="22"/>
    </location>
</feature>
<comment type="caution">
    <text evidence="6">The sequence shown here is derived from an EMBL/GenBank/DDBJ whole genome shotgun (WGS) entry which is preliminary data.</text>
</comment>
<evidence type="ECO:0000256" key="2">
    <source>
        <dbReference type="ARBA" id="ARBA00023163"/>
    </source>
</evidence>
<protein>
    <submittedName>
        <fullName evidence="6">AraC family transcriptional regulator</fullName>
    </submittedName>
</protein>
<feature type="compositionally biased region" description="Basic and acidic residues" evidence="3">
    <location>
        <begin position="8"/>
        <end position="22"/>
    </location>
</feature>
<evidence type="ECO:0000313" key="6">
    <source>
        <dbReference type="EMBL" id="RSC16702.1"/>
    </source>
</evidence>
<dbReference type="PANTHER" id="PTHR43436">
    <property type="entry name" value="ARAC-FAMILY TRANSCRIPTIONAL REGULATOR"/>
    <property type="match status" value="1"/>
</dbReference>
<keyword evidence="1" id="KW-0805">Transcription regulation</keyword>
<dbReference type="InterPro" id="IPR018060">
    <property type="entry name" value="HTH_AraC"/>
</dbReference>
<dbReference type="EMBL" id="JADVNV010000002">
    <property type="protein sequence ID" value="MBJ9867610.1"/>
    <property type="molecule type" value="Genomic_DNA"/>
</dbReference>
<dbReference type="Pfam" id="PF12833">
    <property type="entry name" value="HTH_18"/>
    <property type="match status" value="1"/>
</dbReference>
<dbReference type="GO" id="GO:0043565">
    <property type="term" value="F:sequence-specific DNA binding"/>
    <property type="evidence" value="ECO:0007669"/>
    <property type="project" value="InterPro"/>
</dbReference>
<accession>A0AAQ0V5L9</accession>
<dbReference type="Proteomes" id="UP000807555">
    <property type="component" value="Unassembled WGS sequence"/>
</dbReference>
<dbReference type="EMBL" id="RKIT01000002">
    <property type="protein sequence ID" value="RSC16702.1"/>
    <property type="molecule type" value="Genomic_DNA"/>
</dbReference>
<dbReference type="InterPro" id="IPR009057">
    <property type="entry name" value="Homeodomain-like_sf"/>
</dbReference>
<reference evidence="7" key="1">
    <citation type="submission" date="2018-10" db="EMBL/GenBank/DDBJ databases">
        <title>FDA dAtabase for Regulatory Grade micrObial Sequences (FDA-ARGOS): Supporting development and validation of Infectious Disease Dx tests.</title>
        <authorList>
            <person name="Goldberg B."/>
            <person name="Campos J."/>
            <person name="Tallon L."/>
            <person name="Sadzewicz L."/>
            <person name="Zhao X."/>
            <person name="Vavikolanu K."/>
            <person name="Mehta A."/>
            <person name="Aluvathingal J."/>
            <person name="Nadendla S."/>
            <person name="Geyer C."/>
            <person name="Nandy P."/>
            <person name="Yan Y."/>
            <person name="Sichtig H."/>
        </authorList>
    </citation>
    <scope>NUCLEOTIDE SEQUENCE [LARGE SCALE GENOMIC DNA]</scope>
    <source>
        <strain evidence="7">FDAARGOS_526</strain>
    </source>
</reference>
<dbReference type="AlphaFoldDB" id="A0AAQ0V5L9"/>
<dbReference type="Proteomes" id="UP000282299">
    <property type="component" value="Unassembled WGS sequence"/>
</dbReference>
<name>A0AAQ0V5L9_CITKO</name>
<evidence type="ECO:0000256" key="3">
    <source>
        <dbReference type="SAM" id="MobiDB-lite"/>
    </source>
</evidence>
<dbReference type="GO" id="GO:0003700">
    <property type="term" value="F:DNA-binding transcription factor activity"/>
    <property type="evidence" value="ECO:0007669"/>
    <property type="project" value="InterPro"/>
</dbReference>
<gene>
    <name evidence="6" type="ORF">EGS84_06950</name>
    <name evidence="5" type="ORF">I5687_06570</name>
</gene>
<proteinExistence type="predicted"/>
<feature type="domain" description="HTH araC/xylS-type" evidence="4">
    <location>
        <begin position="214"/>
        <end position="312"/>
    </location>
</feature>
<reference evidence="5" key="3">
    <citation type="submission" date="2020-11" db="EMBL/GenBank/DDBJ databases">
        <title>Enhanced detection system for hospital associated transmission using whole genome sequencing surveillance.</title>
        <authorList>
            <person name="Harrison L.H."/>
            <person name="Van Tyne D."/>
            <person name="Marsh J.W."/>
            <person name="Griffith M.P."/>
            <person name="Snyder D.J."/>
            <person name="Cooper V.S."/>
            <person name="Mustapha M."/>
        </authorList>
    </citation>
    <scope>NUCLEOTIDE SEQUENCE</scope>
    <source>
        <strain evidence="5">CB00014</strain>
    </source>
</reference>
<organism evidence="6 7">
    <name type="scientific">Citrobacter koseri</name>
    <name type="common">Citrobacter diversus</name>
    <dbReference type="NCBI Taxonomy" id="545"/>
    <lineage>
        <taxon>Bacteria</taxon>
        <taxon>Pseudomonadati</taxon>
        <taxon>Pseudomonadota</taxon>
        <taxon>Gammaproteobacteria</taxon>
        <taxon>Enterobacterales</taxon>
        <taxon>Enterobacteriaceae</taxon>
        <taxon>Citrobacter</taxon>
    </lineage>
</organism>
<keyword evidence="2" id="KW-0804">Transcription</keyword>
<dbReference type="PANTHER" id="PTHR43436:SF1">
    <property type="entry name" value="TRANSCRIPTIONAL REGULATORY PROTEIN"/>
    <property type="match status" value="1"/>
</dbReference>
<dbReference type="InterPro" id="IPR009594">
    <property type="entry name" value="Tscrpt_reg_HTH_AraC_N"/>
</dbReference>
<dbReference type="PROSITE" id="PS01124">
    <property type="entry name" value="HTH_ARAC_FAMILY_2"/>
    <property type="match status" value="1"/>
</dbReference>
<reference evidence="6" key="2">
    <citation type="submission" date="2018-10" db="EMBL/GenBank/DDBJ databases">
        <title>FDA dAtabase for Regulatory Grade micrObial Sequences (FDA-ARGOS): Supporting development and validation of Infectious Disease Dx tests.</title>
        <authorList>
            <person name="Campos J."/>
            <person name="Goldberg B."/>
            <person name="Tallon L.J."/>
            <person name="Sadzewicz L."/>
            <person name="Zhao X."/>
            <person name="Vavikolanu K."/>
            <person name="Mehta A."/>
            <person name="Aluvathingal J."/>
            <person name="Nadendla S."/>
            <person name="Geyer C."/>
            <person name="Nandy P."/>
            <person name="Yan Y."/>
            <person name="Sichtig H."/>
        </authorList>
    </citation>
    <scope>NUCLEOTIDE SEQUENCE</scope>
    <source>
        <strain evidence="6">FDAARGOS_526</strain>
    </source>
</reference>